<dbReference type="KEGG" id="tpal:117653272"/>
<dbReference type="PROSITE" id="PS00674">
    <property type="entry name" value="AAA"/>
    <property type="match status" value="2"/>
</dbReference>
<dbReference type="RefSeq" id="XP_034254732.1">
    <property type="nucleotide sequence ID" value="XM_034398841.1"/>
</dbReference>
<evidence type="ECO:0000256" key="1">
    <source>
        <dbReference type="ARBA" id="ARBA00006914"/>
    </source>
</evidence>
<dbReference type="Pfam" id="PF00004">
    <property type="entry name" value="AAA"/>
    <property type="match status" value="2"/>
</dbReference>
<feature type="region of interest" description="Disordered" evidence="4">
    <location>
        <begin position="165"/>
        <end position="209"/>
    </location>
</feature>
<dbReference type="FunFam" id="3.40.50.300:FF:000149">
    <property type="entry name" value="Nuclear valosin-containing protein-like"/>
    <property type="match status" value="1"/>
</dbReference>
<dbReference type="InterPro" id="IPR003593">
    <property type="entry name" value="AAA+_ATPase"/>
</dbReference>
<dbReference type="SUPFAM" id="SSF52540">
    <property type="entry name" value="P-loop containing nucleoside triphosphate hydrolases"/>
    <property type="match status" value="2"/>
</dbReference>
<dbReference type="PANTHER" id="PTHR23077">
    <property type="entry name" value="AAA-FAMILY ATPASE"/>
    <property type="match status" value="1"/>
</dbReference>
<proteinExistence type="inferred from homology"/>
<dbReference type="GO" id="GO:0005524">
    <property type="term" value="F:ATP binding"/>
    <property type="evidence" value="ECO:0007669"/>
    <property type="project" value="UniProtKB-KW"/>
</dbReference>
<dbReference type="InterPro" id="IPR031996">
    <property type="entry name" value="NVL2_nucleolin-bd"/>
</dbReference>
<dbReference type="FunCoup" id="A0A6P9A9L4">
    <property type="interactions" value="2350"/>
</dbReference>
<dbReference type="Pfam" id="PF16725">
    <property type="entry name" value="Nucleolin_bd"/>
    <property type="match status" value="1"/>
</dbReference>
<feature type="region of interest" description="Disordered" evidence="4">
    <location>
        <begin position="1074"/>
        <end position="1093"/>
    </location>
</feature>
<dbReference type="GeneID" id="117653272"/>
<dbReference type="GO" id="GO:0003723">
    <property type="term" value="F:RNA binding"/>
    <property type="evidence" value="ECO:0007669"/>
    <property type="project" value="TreeGrafter"/>
</dbReference>
<dbReference type="AlphaFoldDB" id="A0A6P9A9L4"/>
<feature type="compositionally biased region" description="Basic and acidic residues" evidence="4">
    <location>
        <begin position="1083"/>
        <end position="1093"/>
    </location>
</feature>
<dbReference type="Pfam" id="PF17862">
    <property type="entry name" value="AAA_lid_3"/>
    <property type="match status" value="2"/>
</dbReference>
<comment type="similarity">
    <text evidence="1">Belongs to the AAA ATPase family.</text>
</comment>
<dbReference type="GO" id="GO:0042254">
    <property type="term" value="P:ribosome biogenesis"/>
    <property type="evidence" value="ECO:0007669"/>
    <property type="project" value="TreeGrafter"/>
</dbReference>
<dbReference type="GO" id="GO:0005634">
    <property type="term" value="C:nucleus"/>
    <property type="evidence" value="ECO:0007669"/>
    <property type="project" value="TreeGrafter"/>
</dbReference>
<gene>
    <name evidence="7" type="primary">LOC117653272</name>
</gene>
<dbReference type="GO" id="GO:0016887">
    <property type="term" value="F:ATP hydrolysis activity"/>
    <property type="evidence" value="ECO:0007669"/>
    <property type="project" value="InterPro"/>
</dbReference>
<dbReference type="CDD" id="cd19518">
    <property type="entry name" value="RecA-like_NVL_r1-like"/>
    <property type="match status" value="1"/>
</dbReference>
<dbReference type="GO" id="GO:1990275">
    <property type="term" value="F:preribosome binding"/>
    <property type="evidence" value="ECO:0007669"/>
    <property type="project" value="TreeGrafter"/>
</dbReference>
<evidence type="ECO:0000313" key="6">
    <source>
        <dbReference type="Proteomes" id="UP000515158"/>
    </source>
</evidence>
<dbReference type="InterPro" id="IPR050168">
    <property type="entry name" value="AAA_ATPase_domain"/>
</dbReference>
<dbReference type="PANTHER" id="PTHR23077:SF171">
    <property type="entry name" value="NUCLEAR VALOSIN-CONTAINING PROTEIN-LIKE"/>
    <property type="match status" value="1"/>
</dbReference>
<dbReference type="OrthoDB" id="27435at2759"/>
<feature type="domain" description="AAA+ ATPase" evidence="5">
    <location>
        <begin position="838"/>
        <end position="975"/>
    </location>
</feature>
<dbReference type="InterPro" id="IPR003960">
    <property type="entry name" value="ATPase_AAA_CS"/>
</dbReference>
<dbReference type="CDD" id="cd19530">
    <property type="entry name" value="RecA-like_NVL_r2-like"/>
    <property type="match status" value="1"/>
</dbReference>
<evidence type="ECO:0000256" key="3">
    <source>
        <dbReference type="ARBA" id="ARBA00022840"/>
    </source>
</evidence>
<dbReference type="Gene3D" id="1.10.8.60">
    <property type="match status" value="2"/>
</dbReference>
<name>A0A6P9A9L4_THRPL</name>
<feature type="domain" description="AAA+ ATPase" evidence="5">
    <location>
        <begin position="324"/>
        <end position="463"/>
    </location>
</feature>
<dbReference type="FunFam" id="1.10.8.60:FF:000112">
    <property type="entry name" value="Smallminded, isoform A"/>
    <property type="match status" value="1"/>
</dbReference>
<feature type="region of interest" description="Disordered" evidence="4">
    <location>
        <begin position="241"/>
        <end position="279"/>
    </location>
</feature>
<keyword evidence="6" id="KW-1185">Reference proteome</keyword>
<evidence type="ECO:0000256" key="2">
    <source>
        <dbReference type="ARBA" id="ARBA00022741"/>
    </source>
</evidence>
<dbReference type="CTD" id="38824"/>
<protein>
    <submittedName>
        <fullName evidence="7">Nuclear valosin-containing protein-like</fullName>
    </submittedName>
</protein>
<keyword evidence="2" id="KW-0547">Nucleotide-binding</keyword>
<dbReference type="Proteomes" id="UP000515158">
    <property type="component" value="Unplaced"/>
</dbReference>
<dbReference type="Gene3D" id="1.10.10.2010">
    <property type="match status" value="1"/>
</dbReference>
<keyword evidence="3" id="KW-0067">ATP-binding</keyword>
<reference evidence="7" key="1">
    <citation type="submission" date="2025-08" db="UniProtKB">
        <authorList>
            <consortium name="RefSeq"/>
        </authorList>
    </citation>
    <scope>IDENTIFICATION</scope>
    <source>
        <tissue evidence="7">Total insect</tissue>
    </source>
</reference>
<evidence type="ECO:0000259" key="5">
    <source>
        <dbReference type="SMART" id="SM00382"/>
    </source>
</evidence>
<dbReference type="InterPro" id="IPR041569">
    <property type="entry name" value="AAA_lid_3"/>
</dbReference>
<sequence>MTSSGEVIALEGAGAGADPIIFKTNFKPKKHLKHRPYFMDPAIVPRVKQYLEENKDKVYVDIDDMVTALQRKYREYGKKKRMAFKSIVEKAFSVVLKNYSLNDDELQNALGSESSSDMEIESDDEVDLIVDTNNSSNDQIVNMYLQQQPQKSIRKHNNEGAKELIDISSDDEDQVPAKRSKQADTTSNSEPIVPLPQIPQSPKTTNGHATPKEVAVTRDVTITAVPPATVAPVVASTVPSVAPSVTPSVVPERPKRKRPVADGGASSTPSLNGDVSKRRKDFPVTRPCCSFKDVGGSTKVLQEVCKLLVHLQHPEIFEQIGVTPPRGFLLHGPPGCGKSLLANAIAGELQIPMLKVAAPEIVAGVSGESEERIRDLFDQAASIAPCVLFIDEIDAITPNRNNAQREMERRIVAQLLTTLDELSEKEGGNQVLVVGATNRPDSLDPALRRAGRFDREVCMGIPDQGARAHILRVVCGRLALAPEVSSDAGINELASLTPGFVGADLASLTREAAMVAVNRVFSQLEAKEKEGKEADIKEAKEKEADIQVQPQTIVPEGNDKIEGPSEILETESKVDNCDKDNSVVDQEAMDTSEVVQITTSTENIPEVAPESSDTVTLMEGDNETVLTGEAVVENNAIYEEVKIDEAVITEEQNENVEKETIVDGDKAGESIIPPQTDAPLLSTEVVDITPENSNKLQNVSQKPHDDIEVMEVAVASGGDETPKPSVNQSDEVKEKELALSQKLQPLSIWSPELCQLMAWLHNSPLTAAQLGDLTITMSDFHEALHHVQPSAKREGFATVPDVTWEDVGSLANVRAELQLCVLAPVRYAEQYSQLGLNAPTGVLLCGPPGCGKTLLAKAVANEAGINFISVKGPELLNMYVGESERAVRQVFQRARNSAPCVIFFDELDALCPRRSDSGDNGVSSRVVNQLLTEMDGVEGRSAVYLMAASNRPDIIDPAVLRPGRLDKIIYVGLPNAEDRKDILRALTKNGTKPLLASDVNLSEIASRVELEGYSGADLAALVKEAGVHALREFIATGENPQAGPLSVAIKHFNSAAAKIRPSVTGKALKHYEKLKEMYGTPSPEEKPKPTETS</sequence>
<evidence type="ECO:0000313" key="7">
    <source>
        <dbReference type="RefSeq" id="XP_034254732.1"/>
    </source>
</evidence>
<organism evidence="7">
    <name type="scientific">Thrips palmi</name>
    <name type="common">Melon thrips</name>
    <dbReference type="NCBI Taxonomy" id="161013"/>
    <lineage>
        <taxon>Eukaryota</taxon>
        <taxon>Metazoa</taxon>
        <taxon>Ecdysozoa</taxon>
        <taxon>Arthropoda</taxon>
        <taxon>Hexapoda</taxon>
        <taxon>Insecta</taxon>
        <taxon>Pterygota</taxon>
        <taxon>Neoptera</taxon>
        <taxon>Paraneoptera</taxon>
        <taxon>Thysanoptera</taxon>
        <taxon>Terebrantia</taxon>
        <taxon>Thripoidea</taxon>
        <taxon>Thripidae</taxon>
        <taxon>Thrips</taxon>
    </lineage>
</organism>
<feature type="compositionally biased region" description="Low complexity" evidence="4">
    <location>
        <begin position="241"/>
        <end position="251"/>
    </location>
</feature>
<dbReference type="InParanoid" id="A0A6P9A9L4"/>
<accession>A0A6P9A9L4</accession>
<dbReference type="SMART" id="SM00382">
    <property type="entry name" value="AAA"/>
    <property type="match status" value="2"/>
</dbReference>
<dbReference type="InterPro" id="IPR038100">
    <property type="entry name" value="NLV2_N_sf"/>
</dbReference>
<dbReference type="FunFam" id="3.40.50.300:FF:000600">
    <property type="entry name" value="Nuclear valosin-containing protein-like"/>
    <property type="match status" value="1"/>
</dbReference>
<dbReference type="Gene3D" id="3.40.50.300">
    <property type="entry name" value="P-loop containing nucleotide triphosphate hydrolases"/>
    <property type="match status" value="2"/>
</dbReference>
<dbReference type="InterPro" id="IPR027417">
    <property type="entry name" value="P-loop_NTPase"/>
</dbReference>
<evidence type="ECO:0000256" key="4">
    <source>
        <dbReference type="SAM" id="MobiDB-lite"/>
    </source>
</evidence>
<dbReference type="InterPro" id="IPR003959">
    <property type="entry name" value="ATPase_AAA_core"/>
</dbReference>